<comment type="caution">
    <text evidence="2">The sequence shown here is derived from an EMBL/GenBank/DDBJ whole genome shotgun (WGS) entry which is preliminary data.</text>
</comment>
<reference evidence="2 3" key="1">
    <citation type="submission" date="2023-06" db="EMBL/GenBank/DDBJ databases">
        <title>Black Yeasts Isolated from many extreme environments.</title>
        <authorList>
            <person name="Coleine C."/>
            <person name="Stajich J.E."/>
            <person name="Selbmann L."/>
        </authorList>
    </citation>
    <scope>NUCLEOTIDE SEQUENCE [LARGE SCALE GENOMIC DNA]</scope>
    <source>
        <strain evidence="2 3">CCFEE 5887</strain>
    </source>
</reference>
<dbReference type="EMBL" id="JAXLQG010000002">
    <property type="protein sequence ID" value="KAK5544107.1"/>
    <property type="molecule type" value="Genomic_DNA"/>
</dbReference>
<proteinExistence type="predicted"/>
<name>A0AAV9QLN8_9PEZI</name>
<evidence type="ECO:0000256" key="1">
    <source>
        <dbReference type="SAM" id="MobiDB-lite"/>
    </source>
</evidence>
<feature type="region of interest" description="Disordered" evidence="1">
    <location>
        <begin position="80"/>
        <end position="103"/>
    </location>
</feature>
<evidence type="ECO:0000313" key="3">
    <source>
        <dbReference type="Proteomes" id="UP001345827"/>
    </source>
</evidence>
<accession>A0AAV9QLN8</accession>
<sequence>MNLRPEVMIQDRSGELTSITLPDVDYYDPANRESILRQFEYLTNRLFPKENRVRGHMADQVAVKEERNTRTDGECCALAADTQSTSESAVSSGANKDELQNSPVHGQRLRVPIRDPPTYGEDVMLIEFYVELFLDHFQQFEAMTDCMREVNDTFRPPTLADKQYTSIEDFLKGYKRTLEYWTTYLPGVRDTVCRELNMFQSVDFSWWKHCFKMSTHSQRLSFVRERLDEIKGQT</sequence>
<feature type="compositionally biased region" description="Polar residues" evidence="1">
    <location>
        <begin position="81"/>
        <end position="103"/>
    </location>
</feature>
<organism evidence="2 3">
    <name type="scientific">Vermiconidia calcicola</name>
    <dbReference type="NCBI Taxonomy" id="1690605"/>
    <lineage>
        <taxon>Eukaryota</taxon>
        <taxon>Fungi</taxon>
        <taxon>Dikarya</taxon>
        <taxon>Ascomycota</taxon>
        <taxon>Pezizomycotina</taxon>
        <taxon>Dothideomycetes</taxon>
        <taxon>Dothideomycetidae</taxon>
        <taxon>Mycosphaerellales</taxon>
        <taxon>Extremaceae</taxon>
        <taxon>Vermiconidia</taxon>
    </lineage>
</organism>
<dbReference type="Proteomes" id="UP001345827">
    <property type="component" value="Unassembled WGS sequence"/>
</dbReference>
<keyword evidence="3" id="KW-1185">Reference proteome</keyword>
<evidence type="ECO:0000313" key="2">
    <source>
        <dbReference type="EMBL" id="KAK5544107.1"/>
    </source>
</evidence>
<dbReference type="AlphaFoldDB" id="A0AAV9QLN8"/>
<protein>
    <submittedName>
        <fullName evidence="2">Uncharacterized protein</fullName>
    </submittedName>
</protein>
<gene>
    <name evidence="2" type="ORF">LTR25_001722</name>
</gene>